<dbReference type="Pfam" id="PF00248">
    <property type="entry name" value="Aldo_ket_red"/>
    <property type="match status" value="1"/>
</dbReference>
<evidence type="ECO:0000259" key="2">
    <source>
        <dbReference type="Pfam" id="PF00248"/>
    </source>
</evidence>
<dbReference type="EMBL" id="JAUSQU010000001">
    <property type="protein sequence ID" value="MDP9848630.1"/>
    <property type="molecule type" value="Genomic_DNA"/>
</dbReference>
<feature type="domain" description="NADP-dependent oxidoreductase" evidence="2">
    <location>
        <begin position="19"/>
        <end position="304"/>
    </location>
</feature>
<dbReference type="InterPro" id="IPR023210">
    <property type="entry name" value="NADP_OxRdtase_dom"/>
</dbReference>
<dbReference type="InterPro" id="IPR020471">
    <property type="entry name" value="AKR"/>
</dbReference>
<dbReference type="Proteomes" id="UP001225356">
    <property type="component" value="Unassembled WGS sequence"/>
</dbReference>
<evidence type="ECO:0000313" key="4">
    <source>
        <dbReference type="Proteomes" id="UP001225356"/>
    </source>
</evidence>
<dbReference type="PANTHER" id="PTHR43625">
    <property type="entry name" value="AFLATOXIN B1 ALDEHYDE REDUCTASE"/>
    <property type="match status" value="1"/>
</dbReference>
<evidence type="ECO:0000313" key="3">
    <source>
        <dbReference type="EMBL" id="MDP9848630.1"/>
    </source>
</evidence>
<organism evidence="3 4">
    <name type="scientific">Streptosporangium lutulentum</name>
    <dbReference type="NCBI Taxonomy" id="1461250"/>
    <lineage>
        <taxon>Bacteria</taxon>
        <taxon>Bacillati</taxon>
        <taxon>Actinomycetota</taxon>
        <taxon>Actinomycetes</taxon>
        <taxon>Streptosporangiales</taxon>
        <taxon>Streptosporangiaceae</taxon>
        <taxon>Streptosporangium</taxon>
    </lineage>
</organism>
<dbReference type="CDD" id="cd19088">
    <property type="entry name" value="AKR_AKR13B1"/>
    <property type="match status" value="1"/>
</dbReference>
<comment type="caution">
    <text evidence="3">The sequence shown here is derived from an EMBL/GenBank/DDBJ whole genome shotgun (WGS) entry which is preliminary data.</text>
</comment>
<dbReference type="PRINTS" id="PR00069">
    <property type="entry name" value="ALDKETRDTASE"/>
</dbReference>
<dbReference type="RefSeq" id="WP_307566062.1">
    <property type="nucleotide sequence ID" value="NZ_JAUSQU010000001.1"/>
</dbReference>
<dbReference type="PANTHER" id="PTHR43625:SF40">
    <property type="entry name" value="ALDO-KETO REDUCTASE YAKC [NADP(+)]"/>
    <property type="match status" value="1"/>
</dbReference>
<dbReference type="Gene3D" id="3.20.20.100">
    <property type="entry name" value="NADP-dependent oxidoreductase domain"/>
    <property type="match status" value="1"/>
</dbReference>
<reference evidence="3 4" key="1">
    <citation type="submission" date="2023-07" db="EMBL/GenBank/DDBJ databases">
        <title>Sequencing the genomes of 1000 actinobacteria strains.</title>
        <authorList>
            <person name="Klenk H.-P."/>
        </authorList>
    </citation>
    <scope>NUCLEOTIDE SEQUENCE [LARGE SCALE GENOMIC DNA]</scope>
    <source>
        <strain evidence="3 4">DSM 46740</strain>
    </source>
</reference>
<accession>A0ABT9QQE1</accession>
<keyword evidence="4" id="KW-1185">Reference proteome</keyword>
<dbReference type="InterPro" id="IPR050791">
    <property type="entry name" value="Aldo-Keto_reductase"/>
</dbReference>
<dbReference type="SUPFAM" id="SSF51430">
    <property type="entry name" value="NAD(P)-linked oxidoreductase"/>
    <property type="match status" value="1"/>
</dbReference>
<protein>
    <submittedName>
        <fullName evidence="3">Aryl-alcohol dehydrogenase-like predicted oxidoreductase</fullName>
    </submittedName>
</protein>
<dbReference type="InterPro" id="IPR036812">
    <property type="entry name" value="NAD(P)_OxRdtase_dom_sf"/>
</dbReference>
<gene>
    <name evidence="3" type="ORF">J2853_007841</name>
</gene>
<sequence>MTVSADKDLRLADGLTVGRLGYGAMQLPGPGAWGPPQDHGTALAVLRRAVELGVTHIDTSDFYGPHVANDLIREALHPYPDDLVIATKVGVVRDEWKGWDAAAEPARLREQVEENLVRLGRDRLDLVYLRVGGDGLLFPDDTPFAESFGALADLRRRGLIRHLGLSGVTTGQLAEAREIAPVVAVQNRLHIFDRSGADVLSACEAAGIAFVAYFPLAAGMLRPGLDLSQAPPGMAPSPEQLAALDEIAGRYGATRTQTALAWLLGHSPVTLAIPGTSSPAHLEENLAAARLNLTGDDLAALDKLA</sequence>
<proteinExistence type="predicted"/>
<keyword evidence="1" id="KW-0560">Oxidoreductase</keyword>
<evidence type="ECO:0000256" key="1">
    <source>
        <dbReference type="ARBA" id="ARBA00023002"/>
    </source>
</evidence>
<dbReference type="NCBIfam" id="NF007695">
    <property type="entry name" value="PRK10376.1"/>
    <property type="match status" value="1"/>
</dbReference>
<name>A0ABT9QQE1_9ACTN</name>